<dbReference type="PROSITE" id="PS50191">
    <property type="entry name" value="CRAL_TRIO"/>
    <property type="match status" value="1"/>
</dbReference>
<sequence>MTVAQPFTTSPVPDDAKPFIAAARAMGADLGPNLSTLTDLEIAKFWVAESRNDAKALARIQATLAWRLEYDFDALLADEFADVKRTGKLYVLPQPSRSGCSILVWRSRLHMPDPPRLPRLIRFFVKTVWGRWKEGKGSDRIVVIVSRDGVEMKHRDLTMAREAASVFNAHFPEVLNELYVYPTNWVATTIWACVRPFLDPVTASKVNFISADEMQKRLADLTTPDNTPVSMGGTWEGEPVGLDPEALLKDEEVVLKS</sequence>
<dbReference type="AlphaFoldDB" id="A0A1Y2HXU6"/>
<protein>
    <submittedName>
        <fullName evidence="3">CRAL-TRIO domain-containing protein</fullName>
    </submittedName>
</protein>
<dbReference type="InterPro" id="IPR001251">
    <property type="entry name" value="CRAL-TRIO_dom"/>
</dbReference>
<dbReference type="OrthoDB" id="75724at2759"/>
<keyword evidence="4" id="KW-1185">Reference proteome</keyword>
<dbReference type="InterPro" id="IPR052578">
    <property type="entry name" value="PI_Transfer_CRAL-TRIO"/>
</dbReference>
<gene>
    <name evidence="3" type="ORF">BCR44DRAFT_56154</name>
</gene>
<dbReference type="Proteomes" id="UP000193411">
    <property type="component" value="Unassembled WGS sequence"/>
</dbReference>
<dbReference type="CDD" id="cd00170">
    <property type="entry name" value="SEC14"/>
    <property type="match status" value="1"/>
</dbReference>
<evidence type="ECO:0000313" key="4">
    <source>
        <dbReference type="Proteomes" id="UP000193411"/>
    </source>
</evidence>
<feature type="domain" description="CRAL-TRIO" evidence="2">
    <location>
        <begin position="79"/>
        <end position="239"/>
    </location>
</feature>
<evidence type="ECO:0000259" key="2">
    <source>
        <dbReference type="PROSITE" id="PS50191"/>
    </source>
</evidence>
<dbReference type="SMART" id="SM00516">
    <property type="entry name" value="SEC14"/>
    <property type="match status" value="1"/>
</dbReference>
<evidence type="ECO:0000313" key="3">
    <source>
        <dbReference type="EMBL" id="ORZ38561.1"/>
    </source>
</evidence>
<dbReference type="SUPFAM" id="SSF52087">
    <property type="entry name" value="CRAL/TRIO domain"/>
    <property type="match status" value="1"/>
</dbReference>
<organism evidence="3 4">
    <name type="scientific">Catenaria anguillulae PL171</name>
    <dbReference type="NCBI Taxonomy" id="765915"/>
    <lineage>
        <taxon>Eukaryota</taxon>
        <taxon>Fungi</taxon>
        <taxon>Fungi incertae sedis</taxon>
        <taxon>Blastocladiomycota</taxon>
        <taxon>Blastocladiomycetes</taxon>
        <taxon>Blastocladiales</taxon>
        <taxon>Catenariaceae</taxon>
        <taxon>Catenaria</taxon>
    </lineage>
</organism>
<dbReference type="InterPro" id="IPR036865">
    <property type="entry name" value="CRAL-TRIO_dom_sf"/>
</dbReference>
<reference evidence="3 4" key="1">
    <citation type="submission" date="2016-07" db="EMBL/GenBank/DDBJ databases">
        <title>Pervasive Adenine N6-methylation of Active Genes in Fungi.</title>
        <authorList>
            <consortium name="DOE Joint Genome Institute"/>
            <person name="Mondo S.J."/>
            <person name="Dannebaum R.O."/>
            <person name="Kuo R.C."/>
            <person name="Labutti K."/>
            <person name="Haridas S."/>
            <person name="Kuo A."/>
            <person name="Salamov A."/>
            <person name="Ahrendt S.R."/>
            <person name="Lipzen A."/>
            <person name="Sullivan W."/>
            <person name="Andreopoulos W.B."/>
            <person name="Clum A."/>
            <person name="Lindquist E."/>
            <person name="Daum C."/>
            <person name="Ramamoorthy G.K."/>
            <person name="Gryganskyi A."/>
            <person name="Culley D."/>
            <person name="Magnuson J.K."/>
            <person name="James T.Y."/>
            <person name="O'Malley M.A."/>
            <person name="Stajich J.E."/>
            <person name="Spatafora J.W."/>
            <person name="Visel A."/>
            <person name="Grigoriev I.V."/>
        </authorList>
    </citation>
    <scope>NUCLEOTIDE SEQUENCE [LARGE SCALE GENOMIC DNA]</scope>
    <source>
        <strain evidence="3 4">PL171</strain>
    </source>
</reference>
<dbReference type="PANTHER" id="PTHR45824">
    <property type="entry name" value="GH16843P"/>
    <property type="match status" value="1"/>
</dbReference>
<comment type="caution">
    <text evidence="3">The sequence shown here is derived from an EMBL/GenBank/DDBJ whole genome shotgun (WGS) entry which is preliminary data.</text>
</comment>
<dbReference type="Pfam" id="PF00650">
    <property type="entry name" value="CRAL_TRIO"/>
    <property type="match status" value="1"/>
</dbReference>
<dbReference type="Gene3D" id="3.40.525.10">
    <property type="entry name" value="CRAL-TRIO lipid binding domain"/>
    <property type="match status" value="1"/>
</dbReference>
<dbReference type="PANTHER" id="PTHR45824:SF29">
    <property type="entry name" value="GH16843P"/>
    <property type="match status" value="1"/>
</dbReference>
<feature type="region of interest" description="Disordered" evidence="1">
    <location>
        <begin position="222"/>
        <end position="242"/>
    </location>
</feature>
<dbReference type="GO" id="GO:0008526">
    <property type="term" value="F:phosphatidylinositol transfer activity"/>
    <property type="evidence" value="ECO:0007669"/>
    <property type="project" value="TreeGrafter"/>
</dbReference>
<dbReference type="EMBL" id="MCFL01000008">
    <property type="protein sequence ID" value="ORZ38561.1"/>
    <property type="molecule type" value="Genomic_DNA"/>
</dbReference>
<name>A0A1Y2HXU6_9FUNG</name>
<evidence type="ECO:0000256" key="1">
    <source>
        <dbReference type="SAM" id="MobiDB-lite"/>
    </source>
</evidence>
<accession>A0A1Y2HXU6</accession>
<proteinExistence type="predicted"/>